<keyword evidence="6" id="KW-1133">Transmembrane helix</keyword>
<reference evidence="8 9" key="1">
    <citation type="submission" date="2019-12" db="EMBL/GenBank/DDBJ databases">
        <title>Whole-genome sequencing of Allorhizobium vitis.</title>
        <authorList>
            <person name="Gan H.M."/>
            <person name="Szegedi E."/>
            <person name="Burr T."/>
            <person name="Savka M.A."/>
        </authorList>
    </citation>
    <scope>NUCLEOTIDE SEQUENCE [LARGE SCALE GENOMIC DNA]</scope>
    <source>
        <strain evidence="8 9">CG516</strain>
    </source>
</reference>
<dbReference type="RefSeq" id="WP_156614308.1">
    <property type="nucleotide sequence ID" value="NZ_WPHR01000004.1"/>
</dbReference>
<comment type="subcellular location">
    <subcellularLocation>
        <location evidence="1">Cell envelope</location>
    </subcellularLocation>
</comment>
<evidence type="ECO:0000256" key="6">
    <source>
        <dbReference type="SAM" id="Phobius"/>
    </source>
</evidence>
<evidence type="ECO:0000256" key="2">
    <source>
        <dbReference type="ARBA" id="ARBA00007758"/>
    </source>
</evidence>
<proteinExistence type="inferred from homology"/>
<comment type="caution">
    <text evidence="8">The sequence shown here is derived from an EMBL/GenBank/DDBJ whole genome shotgun (WGS) entry which is preliminary data.</text>
</comment>
<keyword evidence="6" id="KW-0812">Transmembrane</keyword>
<keyword evidence="4" id="KW-1015">Disulfide bond</keyword>
<sequence length="208" mass="22331">MAEDRLETAEKLGLSRYLLAAIPLAVFALIAGTAGKMLYDQDFNGKNVSDIPSALIGTKAPTLNLPPLEGSNLPALTSSAITGKLTLVNVFASWCVPCRDEHPLLKQLSNDPRIQIVAINYKDKSDNALRFLGELGNPYKAIGIDPNGKAAIDWGVYGIPESYLVAPDGTIVYKRVGPFDAQSIEKGLYPAIDRTLAVKAITEPPARP</sequence>
<dbReference type="Gene3D" id="3.40.30.10">
    <property type="entry name" value="Glutaredoxin"/>
    <property type="match status" value="1"/>
</dbReference>
<dbReference type="SUPFAM" id="SSF52833">
    <property type="entry name" value="Thioredoxin-like"/>
    <property type="match status" value="1"/>
</dbReference>
<dbReference type="InterPro" id="IPR036249">
    <property type="entry name" value="Thioredoxin-like_sf"/>
</dbReference>
<dbReference type="GO" id="GO:0030288">
    <property type="term" value="C:outer membrane-bounded periplasmic space"/>
    <property type="evidence" value="ECO:0007669"/>
    <property type="project" value="InterPro"/>
</dbReference>
<dbReference type="PROSITE" id="PS00194">
    <property type="entry name" value="THIOREDOXIN_1"/>
    <property type="match status" value="1"/>
</dbReference>
<dbReference type="NCBIfam" id="TIGR00385">
    <property type="entry name" value="dsbE"/>
    <property type="match status" value="1"/>
</dbReference>
<dbReference type="AlphaFoldDB" id="A0A6L6VE21"/>
<dbReference type="InterPro" id="IPR013740">
    <property type="entry name" value="Redoxin"/>
</dbReference>
<comment type="similarity">
    <text evidence="2">Belongs to the thioredoxin family. DsbE subfamily.</text>
</comment>
<evidence type="ECO:0000256" key="4">
    <source>
        <dbReference type="ARBA" id="ARBA00023157"/>
    </source>
</evidence>
<protein>
    <submittedName>
        <fullName evidence="8">DsbE family thiol:disulfide interchange protein</fullName>
    </submittedName>
</protein>
<dbReference type="EMBL" id="WPHR01000004">
    <property type="protein sequence ID" value="MUZ72527.1"/>
    <property type="molecule type" value="Genomic_DNA"/>
</dbReference>
<organism evidence="8 9">
    <name type="scientific">Agrobacterium vitis</name>
    <name type="common">Rhizobium vitis</name>
    <dbReference type="NCBI Taxonomy" id="373"/>
    <lineage>
        <taxon>Bacteria</taxon>
        <taxon>Pseudomonadati</taxon>
        <taxon>Pseudomonadota</taxon>
        <taxon>Alphaproteobacteria</taxon>
        <taxon>Hyphomicrobiales</taxon>
        <taxon>Rhizobiaceae</taxon>
        <taxon>Rhizobium/Agrobacterium group</taxon>
        <taxon>Agrobacterium</taxon>
    </lineage>
</organism>
<feature type="transmembrane region" description="Helical" evidence="6">
    <location>
        <begin position="17"/>
        <end position="39"/>
    </location>
</feature>
<dbReference type="PANTHER" id="PTHR42852">
    <property type="entry name" value="THIOL:DISULFIDE INTERCHANGE PROTEIN DSBE"/>
    <property type="match status" value="1"/>
</dbReference>
<dbReference type="Pfam" id="PF08534">
    <property type="entry name" value="Redoxin"/>
    <property type="match status" value="1"/>
</dbReference>
<dbReference type="PANTHER" id="PTHR42852:SF6">
    <property type="entry name" value="THIOL:DISULFIDE INTERCHANGE PROTEIN DSBE"/>
    <property type="match status" value="1"/>
</dbReference>
<feature type="domain" description="Thioredoxin" evidence="7">
    <location>
        <begin position="54"/>
        <end position="193"/>
    </location>
</feature>
<name>A0A6L6VE21_AGRVI</name>
<dbReference type="PROSITE" id="PS51352">
    <property type="entry name" value="THIOREDOXIN_2"/>
    <property type="match status" value="1"/>
</dbReference>
<keyword evidence="6" id="KW-0472">Membrane</keyword>
<evidence type="ECO:0000313" key="8">
    <source>
        <dbReference type="EMBL" id="MUZ72527.1"/>
    </source>
</evidence>
<dbReference type="InterPro" id="IPR017937">
    <property type="entry name" value="Thioredoxin_CS"/>
</dbReference>
<dbReference type="CDD" id="cd03010">
    <property type="entry name" value="TlpA_like_DsbE"/>
    <property type="match status" value="1"/>
</dbReference>
<evidence type="ECO:0000256" key="3">
    <source>
        <dbReference type="ARBA" id="ARBA00022748"/>
    </source>
</evidence>
<evidence type="ECO:0000256" key="1">
    <source>
        <dbReference type="ARBA" id="ARBA00004196"/>
    </source>
</evidence>
<keyword evidence="3" id="KW-0201">Cytochrome c-type biogenesis</keyword>
<dbReference type="GO" id="GO:0015036">
    <property type="term" value="F:disulfide oxidoreductase activity"/>
    <property type="evidence" value="ECO:0007669"/>
    <property type="project" value="InterPro"/>
</dbReference>
<gene>
    <name evidence="8" type="ORF">GOZ90_07520</name>
</gene>
<dbReference type="InterPro" id="IPR004799">
    <property type="entry name" value="Periplasmic_diS_OxRdtase_DsbE"/>
</dbReference>
<dbReference type="InterPro" id="IPR050553">
    <property type="entry name" value="Thioredoxin_ResA/DsbE_sf"/>
</dbReference>
<dbReference type="GO" id="GO:0017004">
    <property type="term" value="P:cytochrome complex assembly"/>
    <property type="evidence" value="ECO:0007669"/>
    <property type="project" value="UniProtKB-KW"/>
</dbReference>
<evidence type="ECO:0000256" key="5">
    <source>
        <dbReference type="ARBA" id="ARBA00023284"/>
    </source>
</evidence>
<accession>A0A6L6VE21</accession>
<dbReference type="Proteomes" id="UP000477951">
    <property type="component" value="Unassembled WGS sequence"/>
</dbReference>
<evidence type="ECO:0000313" key="9">
    <source>
        <dbReference type="Proteomes" id="UP000477951"/>
    </source>
</evidence>
<keyword evidence="5" id="KW-0676">Redox-active center</keyword>
<dbReference type="InterPro" id="IPR013766">
    <property type="entry name" value="Thioredoxin_domain"/>
</dbReference>
<evidence type="ECO:0000259" key="7">
    <source>
        <dbReference type="PROSITE" id="PS51352"/>
    </source>
</evidence>